<dbReference type="RefSeq" id="WP_316392511.1">
    <property type="nucleotide sequence ID" value="NZ_CP136339.1"/>
</dbReference>
<dbReference type="EMBL" id="CP136339">
    <property type="protein sequence ID" value="WOA52032.1"/>
    <property type="molecule type" value="Genomic_DNA"/>
</dbReference>
<protein>
    <submittedName>
        <fullName evidence="1">Uncharacterized protein</fullName>
    </submittedName>
</protein>
<organism evidence="1 2">
    <name type="scientific">Dickeya solani</name>
    <dbReference type="NCBI Taxonomy" id="1089444"/>
    <lineage>
        <taxon>Bacteria</taxon>
        <taxon>Pseudomonadati</taxon>
        <taxon>Pseudomonadota</taxon>
        <taxon>Gammaproteobacteria</taxon>
        <taxon>Enterobacterales</taxon>
        <taxon>Pectobacteriaceae</taxon>
        <taxon>Dickeya</taxon>
    </lineage>
</organism>
<proteinExistence type="predicted"/>
<accession>A0AAX4EYB3</accession>
<name>A0AAX4EYB3_9GAMM</name>
<dbReference type="Proteomes" id="UP001304423">
    <property type="component" value="Chromosome"/>
</dbReference>
<evidence type="ECO:0000313" key="2">
    <source>
        <dbReference type="Proteomes" id="UP001304423"/>
    </source>
</evidence>
<evidence type="ECO:0000313" key="1">
    <source>
        <dbReference type="EMBL" id="WOA52032.1"/>
    </source>
</evidence>
<gene>
    <name evidence="1" type="ORF">RXA29_19435</name>
</gene>
<dbReference type="AlphaFoldDB" id="A0AAX4EYB3"/>
<sequence>MKVPIECDEGILSLLLATEKTHIDYLVDVLTDGSRGRLALSSSVKDLLLMEKAGADPYSEEILRQLLHEFQTYGGHSIANMFRKAPLPYKTILRDVHTKLRGVGTESKTDLKLEQEIVTGLFGSEWKDMPEHTRLDRSTEMNVVSGLFNLGKRVEPQETARNFGAKIFSNVASIAQTYANLSPILSIGEAYRVTIPFVAQLAYIKMLTA</sequence>
<reference evidence="1" key="1">
    <citation type="submission" date="2023-10" db="EMBL/GenBank/DDBJ databases">
        <title>Clonality and diversity in the soft rot Dickeya solani phytopathogen.</title>
        <authorList>
            <person name="Pedron J."/>
            <person name="Van Gijsegem F."/>
            <person name="Portier P."/>
            <person name="Taghouti G."/>
        </authorList>
    </citation>
    <scope>NUCLEOTIDE SEQUENCE</scope>
    <source>
        <strain evidence="1">CFBP5647</strain>
    </source>
</reference>